<evidence type="ECO:0000313" key="1">
    <source>
        <dbReference type="EMBL" id="KKL50140.1"/>
    </source>
</evidence>
<comment type="caution">
    <text evidence="1">The sequence shown here is derived from an EMBL/GenBank/DDBJ whole genome shotgun (WGS) entry which is preliminary data.</text>
</comment>
<accession>A0A0F9EYP9</accession>
<reference evidence="1" key="1">
    <citation type="journal article" date="2015" name="Nature">
        <title>Complex archaea that bridge the gap between prokaryotes and eukaryotes.</title>
        <authorList>
            <person name="Spang A."/>
            <person name="Saw J.H."/>
            <person name="Jorgensen S.L."/>
            <person name="Zaremba-Niedzwiedzka K."/>
            <person name="Martijn J."/>
            <person name="Lind A.E."/>
            <person name="van Eijk R."/>
            <person name="Schleper C."/>
            <person name="Guy L."/>
            <person name="Ettema T.J."/>
        </authorList>
    </citation>
    <scope>NUCLEOTIDE SEQUENCE</scope>
</reference>
<dbReference type="AlphaFoldDB" id="A0A0F9EYP9"/>
<name>A0A0F9EYP9_9ZZZZ</name>
<gene>
    <name evidence="1" type="ORF">LCGC14_2308510</name>
</gene>
<sequence>MKAQQLINELKFENDFENCNAQDVVNASNMETYDHWNRFYPMYN</sequence>
<proteinExistence type="predicted"/>
<protein>
    <submittedName>
        <fullName evidence="1">Uncharacterized protein</fullName>
    </submittedName>
</protein>
<dbReference type="EMBL" id="LAZR01032708">
    <property type="protein sequence ID" value="KKL50140.1"/>
    <property type="molecule type" value="Genomic_DNA"/>
</dbReference>
<organism evidence="1">
    <name type="scientific">marine sediment metagenome</name>
    <dbReference type="NCBI Taxonomy" id="412755"/>
    <lineage>
        <taxon>unclassified sequences</taxon>
        <taxon>metagenomes</taxon>
        <taxon>ecological metagenomes</taxon>
    </lineage>
</organism>